<accession>A0ABS3A3Q3</accession>
<dbReference type="Gene3D" id="1.10.3210.10">
    <property type="entry name" value="Hypothetical protein af1432"/>
    <property type="match status" value="1"/>
</dbReference>
<evidence type="ECO:0000313" key="3">
    <source>
        <dbReference type="Proteomes" id="UP000779070"/>
    </source>
</evidence>
<keyword evidence="3" id="KW-1185">Reference proteome</keyword>
<dbReference type="InterPro" id="IPR013976">
    <property type="entry name" value="HDOD"/>
</dbReference>
<reference evidence="2 3" key="1">
    <citation type="submission" date="2021-02" db="EMBL/GenBank/DDBJ databases">
        <title>Draft Genome Sequences of 5 Vibrio neptunius Strains Isolated From of Bivalve Hatcheries.</title>
        <authorList>
            <person name="Galvis F."/>
            <person name="Barja J.L."/>
            <person name="Lemos M.L."/>
            <person name="Balado M."/>
        </authorList>
    </citation>
    <scope>NUCLEOTIDE SEQUENCE [LARGE SCALE GENOMIC DNA]</scope>
    <source>
        <strain evidence="2 3">PP-145.98</strain>
    </source>
</reference>
<proteinExistence type="predicted"/>
<organism evidence="2 3">
    <name type="scientific">Vibrio neptunius</name>
    <dbReference type="NCBI Taxonomy" id="170651"/>
    <lineage>
        <taxon>Bacteria</taxon>
        <taxon>Pseudomonadati</taxon>
        <taxon>Pseudomonadota</taxon>
        <taxon>Gammaproteobacteria</taxon>
        <taxon>Vibrionales</taxon>
        <taxon>Vibrionaceae</taxon>
        <taxon>Vibrio</taxon>
    </lineage>
</organism>
<evidence type="ECO:0000313" key="2">
    <source>
        <dbReference type="EMBL" id="MBN3578484.1"/>
    </source>
</evidence>
<comment type="caution">
    <text evidence="2">The sequence shown here is derived from an EMBL/GenBank/DDBJ whole genome shotgun (WGS) entry which is preliminary data.</text>
</comment>
<protein>
    <submittedName>
        <fullName evidence="2">HDOD domain-containing protein</fullName>
    </submittedName>
</protein>
<dbReference type="EMBL" id="JAFHLB010000014">
    <property type="protein sequence ID" value="MBN3578484.1"/>
    <property type="molecule type" value="Genomic_DNA"/>
</dbReference>
<feature type="domain" description="HDOD" evidence="1">
    <location>
        <begin position="18"/>
        <end position="211"/>
    </location>
</feature>
<dbReference type="PANTHER" id="PTHR33525:SF6">
    <property type="entry name" value="HDOD DOMAIN-CONTAINING PROTEIN"/>
    <property type="match status" value="1"/>
</dbReference>
<dbReference type="PANTHER" id="PTHR33525">
    <property type="match status" value="1"/>
</dbReference>
<gene>
    <name evidence="2" type="ORF">JYA62_12505</name>
</gene>
<dbReference type="RefSeq" id="WP_206370143.1">
    <property type="nucleotide sequence ID" value="NZ_CAWPTM010000051.1"/>
</dbReference>
<sequence>MVDIDEEKIASVVSSFQVPAKPTVLSELQEIMGEPEPDISLVADLISSDIGLSSAILKVINSPYYGMGRTISEIKQAVMIIGLTTINSLVTSLLLKSALQGKASISLERFWDDSLDVANAMLFIGDRIKDKVPIDTLYTVGLLHNCGIPLLALRFDDYKEVLIEANHKGCNSVVLEEEKYHTNHAVLGYFIANSWHLPKPLCAIILQHHNTNFFDTTLDSESQLALAILKVAENFVERAKRHNDSPDWQDVELGVSEVLGLSTLDFKELEDDYDDLYTQANDELER</sequence>
<evidence type="ECO:0000259" key="1">
    <source>
        <dbReference type="PROSITE" id="PS51833"/>
    </source>
</evidence>
<dbReference type="PROSITE" id="PS51833">
    <property type="entry name" value="HDOD"/>
    <property type="match status" value="1"/>
</dbReference>
<name>A0ABS3A3Q3_9VIBR</name>
<dbReference type="Proteomes" id="UP000779070">
    <property type="component" value="Unassembled WGS sequence"/>
</dbReference>
<dbReference type="Pfam" id="PF08668">
    <property type="entry name" value="HDOD"/>
    <property type="match status" value="1"/>
</dbReference>
<dbReference type="InterPro" id="IPR052340">
    <property type="entry name" value="RNase_Y/CdgJ"/>
</dbReference>
<dbReference type="SUPFAM" id="SSF109604">
    <property type="entry name" value="HD-domain/PDEase-like"/>
    <property type="match status" value="1"/>
</dbReference>